<dbReference type="InterPro" id="IPR013520">
    <property type="entry name" value="Ribonucl_H"/>
</dbReference>
<keyword evidence="3" id="KW-0269">Exonuclease</keyword>
<evidence type="ECO:0000256" key="1">
    <source>
        <dbReference type="ARBA" id="ARBA00022722"/>
    </source>
</evidence>
<keyword evidence="1" id="KW-0540">Nuclease</keyword>
<keyword evidence="6" id="KW-1185">Reference proteome</keyword>
<dbReference type="PANTHER" id="PTHR30231:SF4">
    <property type="entry name" value="PROTEIN NEN2"/>
    <property type="match status" value="1"/>
</dbReference>
<dbReference type="GO" id="GO:0008408">
    <property type="term" value="F:3'-5' exonuclease activity"/>
    <property type="evidence" value="ECO:0007669"/>
    <property type="project" value="TreeGrafter"/>
</dbReference>
<evidence type="ECO:0000313" key="6">
    <source>
        <dbReference type="Proteomes" id="UP000467841"/>
    </source>
</evidence>
<dbReference type="SUPFAM" id="SSF53098">
    <property type="entry name" value="Ribonuclease H-like"/>
    <property type="match status" value="1"/>
</dbReference>
<dbReference type="Pfam" id="PF00929">
    <property type="entry name" value="RNase_T"/>
    <property type="match status" value="1"/>
</dbReference>
<reference evidence="5" key="1">
    <citation type="submission" date="2020-01" db="EMBL/GenBank/DDBJ databases">
        <authorList>
            <person name="Mishra B."/>
        </authorList>
    </citation>
    <scope>NUCLEOTIDE SEQUENCE [LARGE SCALE GENOMIC DNA]</scope>
</reference>
<dbReference type="GO" id="GO:0003676">
    <property type="term" value="F:nucleic acid binding"/>
    <property type="evidence" value="ECO:0007669"/>
    <property type="project" value="InterPro"/>
</dbReference>
<dbReference type="InterPro" id="IPR036397">
    <property type="entry name" value="RNaseH_sf"/>
</dbReference>
<organism evidence="5 6">
    <name type="scientific">Microthlaspi erraticum</name>
    <dbReference type="NCBI Taxonomy" id="1685480"/>
    <lineage>
        <taxon>Eukaryota</taxon>
        <taxon>Viridiplantae</taxon>
        <taxon>Streptophyta</taxon>
        <taxon>Embryophyta</taxon>
        <taxon>Tracheophyta</taxon>
        <taxon>Spermatophyta</taxon>
        <taxon>Magnoliopsida</taxon>
        <taxon>eudicotyledons</taxon>
        <taxon>Gunneridae</taxon>
        <taxon>Pentapetalae</taxon>
        <taxon>rosids</taxon>
        <taxon>malvids</taxon>
        <taxon>Brassicales</taxon>
        <taxon>Brassicaceae</taxon>
        <taxon>Coluteocarpeae</taxon>
        <taxon>Microthlaspi</taxon>
    </lineage>
</organism>
<dbReference type="OrthoDB" id="2018529at2759"/>
<dbReference type="Proteomes" id="UP000467841">
    <property type="component" value="Unassembled WGS sequence"/>
</dbReference>
<keyword evidence="2" id="KW-0378">Hydrolase</keyword>
<evidence type="ECO:0000256" key="3">
    <source>
        <dbReference type="ARBA" id="ARBA00022839"/>
    </source>
</evidence>
<sequence>MNGLAPAEDRSEIAFFDVETTIPFRAGQKFEILEFGSILFAPRSFITPRSVKCNGIKREDVESKPSFAYIADIVYNILHGRIWAGHNILRKFGLPLIKLVDGTIH</sequence>
<evidence type="ECO:0000256" key="2">
    <source>
        <dbReference type="ARBA" id="ARBA00022801"/>
    </source>
</evidence>
<feature type="domain" description="Exonuclease" evidence="4">
    <location>
        <begin position="31"/>
        <end position="87"/>
    </location>
</feature>
<dbReference type="EMBL" id="CACVBM020001240">
    <property type="protein sequence ID" value="CAA7041179.1"/>
    <property type="molecule type" value="Genomic_DNA"/>
</dbReference>
<dbReference type="PANTHER" id="PTHR30231">
    <property type="entry name" value="DNA POLYMERASE III SUBUNIT EPSILON"/>
    <property type="match status" value="1"/>
</dbReference>
<dbReference type="InterPro" id="IPR012337">
    <property type="entry name" value="RNaseH-like_sf"/>
</dbReference>
<dbReference type="AlphaFoldDB" id="A0A6D2JCX4"/>
<dbReference type="Gene3D" id="3.30.420.10">
    <property type="entry name" value="Ribonuclease H-like superfamily/Ribonuclease H"/>
    <property type="match status" value="1"/>
</dbReference>
<evidence type="ECO:0000259" key="4">
    <source>
        <dbReference type="Pfam" id="PF00929"/>
    </source>
</evidence>
<name>A0A6D2JCX4_9BRAS</name>
<accession>A0A6D2JCX4</accession>
<evidence type="ECO:0000313" key="5">
    <source>
        <dbReference type="EMBL" id="CAA7041179.1"/>
    </source>
</evidence>
<comment type="caution">
    <text evidence="5">The sequence shown here is derived from an EMBL/GenBank/DDBJ whole genome shotgun (WGS) entry which is preliminary data.</text>
</comment>
<gene>
    <name evidence="5" type="ORF">MERR_LOCUS28414</name>
</gene>
<protein>
    <recommendedName>
        <fullName evidence="4">Exonuclease domain-containing protein</fullName>
    </recommendedName>
</protein>
<proteinExistence type="predicted"/>